<sequence>MAVTQQIYEEAYAAFADCMRDGGASPVEVREVGAVHEFSYAADARRVYDACYVDFSGIDFAWQVANSYDSPTYVKLRGCLTALGVQPGGDAETVWHQVQEAEVDVFACTSAEN</sequence>
<name>A0A5J5J3B6_9MICO</name>
<evidence type="ECO:0000313" key="2">
    <source>
        <dbReference type="Proteomes" id="UP000325827"/>
    </source>
</evidence>
<dbReference type="AlphaFoldDB" id="A0A5J5J3B6"/>
<evidence type="ECO:0000313" key="1">
    <source>
        <dbReference type="EMBL" id="KAA9107913.1"/>
    </source>
</evidence>
<proteinExistence type="predicted"/>
<dbReference type="RefSeq" id="WP_150448943.1">
    <property type="nucleotide sequence ID" value="NZ_VYSA01000002.1"/>
</dbReference>
<reference evidence="2" key="1">
    <citation type="submission" date="2019-09" db="EMBL/GenBank/DDBJ databases">
        <title>Mumia zhuanghuii sp. nov. isolated from the intestinal contents of plateau pika (Ochotona curzoniae) in the Qinghai-Tibet plateau of China.</title>
        <authorList>
            <person name="Tian Z."/>
        </authorList>
    </citation>
    <scope>NUCLEOTIDE SEQUENCE [LARGE SCALE GENOMIC DNA]</scope>
    <source>
        <strain evidence="2">JCM 30598</strain>
    </source>
</reference>
<comment type="caution">
    <text evidence="1">The sequence shown here is derived from an EMBL/GenBank/DDBJ whole genome shotgun (WGS) entry which is preliminary data.</text>
</comment>
<keyword evidence="2" id="KW-1185">Reference proteome</keyword>
<gene>
    <name evidence="1" type="ORF">F6B43_10835</name>
</gene>
<dbReference type="OrthoDB" id="5069057at2"/>
<organism evidence="1 2">
    <name type="scientific">Microbacterium rhizomatis</name>
    <dbReference type="NCBI Taxonomy" id="1631477"/>
    <lineage>
        <taxon>Bacteria</taxon>
        <taxon>Bacillati</taxon>
        <taxon>Actinomycetota</taxon>
        <taxon>Actinomycetes</taxon>
        <taxon>Micrococcales</taxon>
        <taxon>Microbacteriaceae</taxon>
        <taxon>Microbacterium</taxon>
    </lineage>
</organism>
<accession>A0A5J5J3B6</accession>
<dbReference type="EMBL" id="VYSA01000002">
    <property type="protein sequence ID" value="KAA9107913.1"/>
    <property type="molecule type" value="Genomic_DNA"/>
</dbReference>
<dbReference type="Proteomes" id="UP000325827">
    <property type="component" value="Unassembled WGS sequence"/>
</dbReference>
<protein>
    <submittedName>
        <fullName evidence="1">Uncharacterized protein</fullName>
    </submittedName>
</protein>